<evidence type="ECO:0000313" key="1">
    <source>
        <dbReference type="EMBL" id="KAF9761699.1"/>
    </source>
</evidence>
<dbReference type="OrthoDB" id="671595at2759"/>
<proteinExistence type="predicted"/>
<comment type="caution">
    <text evidence="1">The sequence shown here is derived from an EMBL/GenBank/DDBJ whole genome shotgun (WGS) entry which is preliminary data.</text>
</comment>
<protein>
    <recommendedName>
        <fullName evidence="3">Serpin domain-containing protein</fullName>
    </recommendedName>
</protein>
<accession>A0A9P6GX26</accession>
<evidence type="ECO:0000313" key="2">
    <source>
        <dbReference type="Proteomes" id="UP000740883"/>
    </source>
</evidence>
<reference evidence="1 2" key="1">
    <citation type="journal article" date="2020" name="Genome Biol. Evol.">
        <title>Comparative genomics of strictly vertically transmitted, feminizing microsporidia endosymbionts of amphipod crustaceans.</title>
        <authorList>
            <person name="Cormier A."/>
            <person name="Chebbi M.A."/>
            <person name="Giraud I."/>
            <person name="Wattier R."/>
            <person name="Teixeira M."/>
            <person name="Gilbert C."/>
            <person name="Rigaud T."/>
            <person name="Cordaux R."/>
        </authorList>
    </citation>
    <scope>NUCLEOTIDE SEQUENCE [LARGE SCALE GENOMIC DNA]</scope>
    <source>
        <strain evidence="1 2">Ou3-Ou53</strain>
    </source>
</reference>
<dbReference type="SUPFAM" id="SSF56574">
    <property type="entry name" value="Serpins"/>
    <property type="match status" value="1"/>
</dbReference>
<keyword evidence="2" id="KW-1185">Reference proteome</keyword>
<dbReference type="AlphaFoldDB" id="A0A9P6GX26"/>
<organism evidence="1 2">
    <name type="scientific">Nosema granulosis</name>
    <dbReference type="NCBI Taxonomy" id="83296"/>
    <lineage>
        <taxon>Eukaryota</taxon>
        <taxon>Fungi</taxon>
        <taxon>Fungi incertae sedis</taxon>
        <taxon>Microsporidia</taxon>
        <taxon>Nosematidae</taxon>
        <taxon>Nosema</taxon>
    </lineage>
</organism>
<name>A0A9P6GX26_9MICR</name>
<dbReference type="InterPro" id="IPR036186">
    <property type="entry name" value="Serpin_sf"/>
</dbReference>
<evidence type="ECO:0008006" key="3">
    <source>
        <dbReference type="Google" id="ProtNLM"/>
    </source>
</evidence>
<dbReference type="Proteomes" id="UP000740883">
    <property type="component" value="Unassembled WGS sequence"/>
</dbReference>
<sequence>MYTTFICRFLSCLRYDLKSFETPKGKTIDIKSPQLYDIATISMYLKDSGDQISAFSPVAYEESLMLMASLGLLGEDALVEDTKKYLTDQKNSIYRLSINTFDIFHGIPEPSSISIPKRYEGFFQKIKKIPNRYDVFNEYLKWLKAIAKNQNLKSTEITILDQNEGEYVGQKDKKFEEIPTVEAAEEDTVSKFGNIKFESYSYFKDEWKNTLGSGELIWRDFTLKNGEVLKDYHFIKMTRLIKFKKFSLENIDFDMIAIGFDGKSYLNKRVMIYLIPKKYNCDLEKLWKVFSSYKKGNINLIVNKECLDKRLTFCVPMVHDLISDTKFESHYIKDETRKKLTFDMTTFVSIGKGGKISKKKRFNSMFARIISLFVCIKADKPHISFVYDLNPKRIPIFIKYTGVCKK</sequence>
<gene>
    <name evidence="1" type="ORF">NGRA_2451</name>
</gene>
<dbReference type="EMBL" id="SBJO01000273">
    <property type="protein sequence ID" value="KAF9761699.1"/>
    <property type="molecule type" value="Genomic_DNA"/>
</dbReference>